<evidence type="ECO:0000313" key="3">
    <source>
        <dbReference type="Proteomes" id="UP001153620"/>
    </source>
</evidence>
<dbReference type="EMBL" id="OU895877">
    <property type="protein sequence ID" value="CAG9797123.1"/>
    <property type="molecule type" value="Genomic_DNA"/>
</dbReference>
<keyword evidence="1" id="KW-0732">Signal</keyword>
<dbReference type="Proteomes" id="UP001153620">
    <property type="component" value="Chromosome 1"/>
</dbReference>
<keyword evidence="3" id="KW-1185">Reference proteome</keyword>
<sequence length="122" mass="14050">MNLKFVLFFALIFWTSQAVLSVPLNDFRLFMPRSNLAMLETEELVLGDPIDAFDEEISLEDIADLILQQEISSFPRSSFMPDMYDEYDVGQFDAPEVDPQMATNLRRCRCGDPLCLCDNYGY</sequence>
<dbReference type="AlphaFoldDB" id="A0A9N9RHR4"/>
<protein>
    <submittedName>
        <fullName evidence="2">Uncharacterized protein</fullName>
    </submittedName>
</protein>
<evidence type="ECO:0000313" key="2">
    <source>
        <dbReference type="EMBL" id="CAG9797123.1"/>
    </source>
</evidence>
<evidence type="ECO:0000256" key="1">
    <source>
        <dbReference type="SAM" id="SignalP"/>
    </source>
</evidence>
<reference evidence="2" key="2">
    <citation type="submission" date="2022-10" db="EMBL/GenBank/DDBJ databases">
        <authorList>
            <consortium name="ENA_rothamsted_submissions"/>
            <consortium name="culmorum"/>
            <person name="King R."/>
        </authorList>
    </citation>
    <scope>NUCLEOTIDE SEQUENCE</scope>
</reference>
<proteinExistence type="predicted"/>
<feature type="signal peptide" evidence="1">
    <location>
        <begin position="1"/>
        <end position="21"/>
    </location>
</feature>
<name>A0A9N9RHR4_9DIPT</name>
<gene>
    <name evidence="2" type="ORF">CHIRRI_LOCUS123</name>
</gene>
<accession>A0A9N9RHR4</accession>
<feature type="chain" id="PRO_5040246946" evidence="1">
    <location>
        <begin position="22"/>
        <end position="122"/>
    </location>
</feature>
<reference evidence="2" key="1">
    <citation type="submission" date="2022-01" db="EMBL/GenBank/DDBJ databases">
        <authorList>
            <person name="King R."/>
        </authorList>
    </citation>
    <scope>NUCLEOTIDE SEQUENCE</scope>
</reference>
<organism evidence="2 3">
    <name type="scientific">Chironomus riparius</name>
    <dbReference type="NCBI Taxonomy" id="315576"/>
    <lineage>
        <taxon>Eukaryota</taxon>
        <taxon>Metazoa</taxon>
        <taxon>Ecdysozoa</taxon>
        <taxon>Arthropoda</taxon>
        <taxon>Hexapoda</taxon>
        <taxon>Insecta</taxon>
        <taxon>Pterygota</taxon>
        <taxon>Neoptera</taxon>
        <taxon>Endopterygota</taxon>
        <taxon>Diptera</taxon>
        <taxon>Nematocera</taxon>
        <taxon>Chironomoidea</taxon>
        <taxon>Chironomidae</taxon>
        <taxon>Chironominae</taxon>
        <taxon>Chironomus</taxon>
    </lineage>
</organism>